<dbReference type="KEGG" id="dfa:DFA_07409"/>
<dbReference type="GeneID" id="14871998"/>
<gene>
    <name evidence="1" type="ORF">DFA_07409</name>
</gene>
<evidence type="ECO:0000313" key="1">
    <source>
        <dbReference type="EMBL" id="EGG20286.1"/>
    </source>
</evidence>
<dbReference type="Proteomes" id="UP000007797">
    <property type="component" value="Unassembled WGS sequence"/>
</dbReference>
<dbReference type="RefSeq" id="XP_004367269.1">
    <property type="nucleotide sequence ID" value="XM_004367212.1"/>
</dbReference>
<accession>F4PWC2</accession>
<name>F4PWC2_CACFS</name>
<keyword evidence="2" id="KW-1185">Reference proteome</keyword>
<organism evidence="1 2">
    <name type="scientific">Cavenderia fasciculata</name>
    <name type="common">Slime mold</name>
    <name type="synonym">Dictyostelium fasciculatum</name>
    <dbReference type="NCBI Taxonomy" id="261658"/>
    <lineage>
        <taxon>Eukaryota</taxon>
        <taxon>Amoebozoa</taxon>
        <taxon>Evosea</taxon>
        <taxon>Eumycetozoa</taxon>
        <taxon>Dictyostelia</taxon>
        <taxon>Acytosteliales</taxon>
        <taxon>Cavenderiaceae</taxon>
        <taxon>Cavenderia</taxon>
    </lineage>
</organism>
<sequence>MNQESKGSLGVVFATNKSVKNSLLFAIDSQAQRTRRPTRRA</sequence>
<dbReference type="EMBL" id="GL883013">
    <property type="protein sequence ID" value="EGG20286.1"/>
    <property type="molecule type" value="Genomic_DNA"/>
</dbReference>
<dbReference type="AlphaFoldDB" id="F4PWC2"/>
<proteinExistence type="predicted"/>
<reference evidence="2" key="1">
    <citation type="journal article" date="2011" name="Genome Res.">
        <title>Phylogeny-wide analysis of social amoeba genomes highlights ancient origins for complex intercellular communication.</title>
        <authorList>
            <person name="Heidel A.J."/>
            <person name="Lawal H.M."/>
            <person name="Felder M."/>
            <person name="Schilde C."/>
            <person name="Helps N.R."/>
            <person name="Tunggal B."/>
            <person name="Rivero F."/>
            <person name="John U."/>
            <person name="Schleicher M."/>
            <person name="Eichinger L."/>
            <person name="Platzer M."/>
            <person name="Noegel A.A."/>
            <person name="Schaap P."/>
            <person name="Gloeckner G."/>
        </authorList>
    </citation>
    <scope>NUCLEOTIDE SEQUENCE [LARGE SCALE GENOMIC DNA]</scope>
    <source>
        <strain evidence="2">SH3</strain>
    </source>
</reference>
<protein>
    <submittedName>
        <fullName evidence="1">Uncharacterized protein</fullName>
    </submittedName>
</protein>
<evidence type="ECO:0000313" key="2">
    <source>
        <dbReference type="Proteomes" id="UP000007797"/>
    </source>
</evidence>